<protein>
    <submittedName>
        <fullName evidence="1">DUF3509 domain-containing protein</fullName>
    </submittedName>
</protein>
<dbReference type="Proteomes" id="UP000717995">
    <property type="component" value="Unassembled WGS sequence"/>
</dbReference>
<sequence length="91" mass="10059">MPLNIQEIIAAFPEFDTTCEKRPDGSHLLVLRKDGAQIKRVLPSLLMSAPLRTEWVVSAIRRDIQQDAGVTPLVAGLQSQSHGALPSYAHW</sequence>
<comment type="caution">
    <text evidence="1">The sequence shown here is derived from an EMBL/GenBank/DDBJ whole genome shotgun (WGS) entry which is preliminary data.</text>
</comment>
<dbReference type="EMBL" id="JAFEUP010000004">
    <property type="protein sequence ID" value="MBM7061830.1"/>
    <property type="molecule type" value="Genomic_DNA"/>
</dbReference>
<dbReference type="InterPro" id="IPR021898">
    <property type="entry name" value="DUF3509"/>
</dbReference>
<gene>
    <name evidence="1" type="ORF">JQX08_14060</name>
</gene>
<evidence type="ECO:0000313" key="1">
    <source>
        <dbReference type="EMBL" id="MBM7061830.1"/>
    </source>
</evidence>
<organism evidence="1 2">
    <name type="scientific">Zestomonas insulae</name>
    <dbReference type="NCBI Taxonomy" id="2809017"/>
    <lineage>
        <taxon>Bacteria</taxon>
        <taxon>Pseudomonadati</taxon>
        <taxon>Pseudomonadota</taxon>
        <taxon>Gammaproteobacteria</taxon>
        <taxon>Pseudomonadales</taxon>
        <taxon>Pseudomonadaceae</taxon>
        <taxon>Zestomonas</taxon>
    </lineage>
</organism>
<proteinExistence type="predicted"/>
<reference evidence="1 2" key="1">
    <citation type="submission" date="2021-02" db="EMBL/GenBank/DDBJ databases">
        <authorList>
            <person name="Lee D.-H."/>
        </authorList>
    </citation>
    <scope>NUCLEOTIDE SEQUENCE [LARGE SCALE GENOMIC DNA]</scope>
    <source>
        <strain evidence="1 2">UL073</strain>
    </source>
</reference>
<dbReference type="Pfam" id="PF12021">
    <property type="entry name" value="DUF3509"/>
    <property type="match status" value="1"/>
</dbReference>
<name>A0ABS2IGE2_9GAMM</name>
<dbReference type="RefSeq" id="WP_205349023.1">
    <property type="nucleotide sequence ID" value="NZ_JAFEUP010000004.1"/>
</dbReference>
<evidence type="ECO:0000313" key="2">
    <source>
        <dbReference type="Proteomes" id="UP000717995"/>
    </source>
</evidence>
<accession>A0ABS2IGE2</accession>
<keyword evidence="2" id="KW-1185">Reference proteome</keyword>